<comment type="caution">
    <text evidence="1">The sequence shown here is derived from an EMBL/GenBank/DDBJ whole genome shotgun (WGS) entry which is preliminary data.</text>
</comment>
<sequence length="302" mass="34690">MLSCVECSLDRRLKMSGKCNSDTFNISANAVYLNVNFKYLYMVYLKLIQQSRREQSRREQSRREQRDAFPAFAVLHTTFNSYNSSALSHSADRVQSTRVSSISRNGDTRFIFDSHLTTISNKDIIKDADEIRKPEMYLQLKIQYQRLEKLRPFEILQMCRVPYSKRNVRISTAETTMTPSHLRTNMDLQIDQMSVHWEFTDSCICKTRITLEAQKQLQLRLKCTSVAAWFILSLIVRKTTPKCIAFGSYAKLSLQGLSFHFNSVCMSEAEKSLRRNRPQQRGLGAQYLPGAAGASSAFGEGE</sequence>
<dbReference type="Proteomes" id="UP000438429">
    <property type="component" value="Unassembled WGS sequence"/>
</dbReference>
<organism evidence="1 2">
    <name type="scientific">Scophthalmus maximus</name>
    <name type="common">Turbot</name>
    <name type="synonym">Psetta maxima</name>
    <dbReference type="NCBI Taxonomy" id="52904"/>
    <lineage>
        <taxon>Eukaryota</taxon>
        <taxon>Metazoa</taxon>
        <taxon>Chordata</taxon>
        <taxon>Craniata</taxon>
        <taxon>Vertebrata</taxon>
        <taxon>Euteleostomi</taxon>
        <taxon>Actinopterygii</taxon>
        <taxon>Neopterygii</taxon>
        <taxon>Teleostei</taxon>
        <taxon>Neoteleostei</taxon>
        <taxon>Acanthomorphata</taxon>
        <taxon>Carangaria</taxon>
        <taxon>Pleuronectiformes</taxon>
        <taxon>Pleuronectoidei</taxon>
        <taxon>Scophthalmidae</taxon>
        <taxon>Scophthalmus</taxon>
    </lineage>
</organism>
<gene>
    <name evidence="1" type="ORF">F2P81_020984</name>
</gene>
<evidence type="ECO:0000313" key="2">
    <source>
        <dbReference type="Proteomes" id="UP000438429"/>
    </source>
</evidence>
<evidence type="ECO:0000313" key="1">
    <source>
        <dbReference type="EMBL" id="KAF0026247.1"/>
    </source>
</evidence>
<dbReference type="EMBL" id="VEVO01000019">
    <property type="protein sequence ID" value="KAF0026247.1"/>
    <property type="molecule type" value="Genomic_DNA"/>
</dbReference>
<protein>
    <submittedName>
        <fullName evidence="1">Uncharacterized protein</fullName>
    </submittedName>
</protein>
<reference evidence="1 2" key="1">
    <citation type="submission" date="2019-06" db="EMBL/GenBank/DDBJ databases">
        <title>Draft genomes of female and male turbot (Scophthalmus maximus).</title>
        <authorList>
            <person name="Xu H."/>
            <person name="Xu X.-W."/>
            <person name="Shao C."/>
            <person name="Chen S."/>
        </authorList>
    </citation>
    <scope>NUCLEOTIDE SEQUENCE [LARGE SCALE GENOMIC DNA]</scope>
    <source>
        <strain evidence="1">Ysfricsl-2016a</strain>
        <tissue evidence="1">Blood</tissue>
    </source>
</reference>
<dbReference type="AlphaFoldDB" id="A0A6A4S003"/>
<proteinExistence type="predicted"/>
<accession>A0A6A4S003</accession>
<name>A0A6A4S003_SCOMX</name>